<feature type="domain" description="Phosphatase PP2A regulatory subunit A/Splicing factor 3B subunit 1-like HEAT repeat" evidence="4">
    <location>
        <begin position="150"/>
        <end position="184"/>
    </location>
</feature>
<protein>
    <recommendedName>
        <fullName evidence="4">Phosphatase PP2A regulatory subunit A/Splicing factor 3B subunit 1-like HEAT repeat domain-containing protein</fullName>
    </recommendedName>
</protein>
<dbReference type="Gene3D" id="1.25.10.10">
    <property type="entry name" value="Leucine-rich Repeat Variant"/>
    <property type="match status" value="2"/>
</dbReference>
<evidence type="ECO:0000313" key="6">
    <source>
        <dbReference type="Proteomes" id="UP000266723"/>
    </source>
</evidence>
<gene>
    <name evidence="5" type="ORF">DY000_02046530</name>
</gene>
<dbReference type="Pfam" id="PF02985">
    <property type="entry name" value="HEAT"/>
    <property type="match status" value="1"/>
</dbReference>
<feature type="repeat" description="HEAT" evidence="3">
    <location>
        <begin position="194"/>
        <end position="232"/>
    </location>
</feature>
<feature type="repeat" description="HEAT" evidence="3">
    <location>
        <begin position="112"/>
        <end position="150"/>
    </location>
</feature>
<name>A0ABQ7EW46_BRACR</name>
<dbReference type="InterPro" id="IPR016024">
    <property type="entry name" value="ARM-type_fold"/>
</dbReference>
<dbReference type="Pfam" id="PF22646">
    <property type="entry name" value="PPP2R1A-like_HEAT"/>
    <property type="match status" value="1"/>
</dbReference>
<evidence type="ECO:0000256" key="2">
    <source>
        <dbReference type="ARBA" id="ARBA00038332"/>
    </source>
</evidence>
<comment type="caution">
    <text evidence="5">The sequence shown here is derived from an EMBL/GenBank/DDBJ whole genome shotgun (WGS) entry which is preliminary data.</text>
</comment>
<dbReference type="EMBL" id="QGKV02000297">
    <property type="protein sequence ID" value="KAF3607926.1"/>
    <property type="molecule type" value="Genomic_DNA"/>
</dbReference>
<keyword evidence="6" id="KW-1185">Reference proteome</keyword>
<dbReference type="PROSITE" id="PS50077">
    <property type="entry name" value="HEAT_REPEAT"/>
    <property type="match status" value="3"/>
</dbReference>
<sequence>MAEELGVFIPYVGGVEHAHVLLPPLESLCTVEETSVREKSVDSLCKISFQMRESDLVDSFVPLVKRLAAGEWFAARVSACGLFHVAYQGCTDVLKTVEFATTVESNYLVVEIMTMFNDLTKDEQDYVRLLAVEGCTALGKLLEPQECVARILPVIVNFSQELSTDSSQHVRSALASVIMGMDSILVKDSTIEHLLPIFLSLLKDEFPDVRLNIISKLDQVNQVIGIDLLSQSLLPAIVEFAEDRHWSLEPFACNDCKTRFTLNTLILALINHSLVILENDFVLPLLFQVYSIREAAANNLKRLAEEFGPEWAMQHLVPHVLEMVTNPHYLHRMMVLRVISLMAPVLGSEITCSKFFPVVVEASKDR</sequence>
<dbReference type="InterPro" id="IPR011989">
    <property type="entry name" value="ARM-like"/>
</dbReference>
<feature type="repeat" description="HEAT" evidence="3">
    <location>
        <begin position="316"/>
        <end position="354"/>
    </location>
</feature>
<proteinExistence type="inferred from homology"/>
<organism evidence="5 6">
    <name type="scientific">Brassica cretica</name>
    <name type="common">Mustard</name>
    <dbReference type="NCBI Taxonomy" id="69181"/>
    <lineage>
        <taxon>Eukaryota</taxon>
        <taxon>Viridiplantae</taxon>
        <taxon>Streptophyta</taxon>
        <taxon>Embryophyta</taxon>
        <taxon>Tracheophyta</taxon>
        <taxon>Spermatophyta</taxon>
        <taxon>Magnoliopsida</taxon>
        <taxon>eudicotyledons</taxon>
        <taxon>Gunneridae</taxon>
        <taxon>Pentapetalae</taxon>
        <taxon>rosids</taxon>
        <taxon>malvids</taxon>
        <taxon>Brassicales</taxon>
        <taxon>Brassicaceae</taxon>
        <taxon>Brassiceae</taxon>
        <taxon>Brassica</taxon>
    </lineage>
</organism>
<dbReference type="InterPro" id="IPR000357">
    <property type="entry name" value="HEAT"/>
</dbReference>
<dbReference type="PANTHER" id="PTHR10648">
    <property type="entry name" value="SERINE/THREONINE-PROTEIN PHOSPHATASE PP2A 65 KDA REGULATORY SUBUNIT"/>
    <property type="match status" value="1"/>
</dbReference>
<reference evidence="5 6" key="1">
    <citation type="journal article" date="2020" name="BMC Genomics">
        <title>Intraspecific diversification of the crop wild relative Brassica cretica Lam. using demographic model selection.</title>
        <authorList>
            <person name="Kioukis A."/>
            <person name="Michalopoulou V.A."/>
            <person name="Briers L."/>
            <person name="Pirintsos S."/>
            <person name="Studholme D.J."/>
            <person name="Pavlidis P."/>
            <person name="Sarris P.F."/>
        </authorList>
    </citation>
    <scope>NUCLEOTIDE SEQUENCE [LARGE SCALE GENOMIC DNA]</scope>
    <source>
        <strain evidence="6">cv. PFS-1207/04</strain>
    </source>
</reference>
<evidence type="ECO:0000256" key="3">
    <source>
        <dbReference type="PROSITE-ProRule" id="PRU00103"/>
    </source>
</evidence>
<comment type="similarity">
    <text evidence="2">Belongs to the phosphatase 2A regulatory subunit A family.</text>
</comment>
<dbReference type="InterPro" id="IPR051023">
    <property type="entry name" value="PP2A_Regulatory_Subunit_A"/>
</dbReference>
<dbReference type="InterPro" id="IPR054573">
    <property type="entry name" value="PP2A/SF3B1-like_HEAT"/>
</dbReference>
<dbReference type="SUPFAM" id="SSF48371">
    <property type="entry name" value="ARM repeat"/>
    <property type="match status" value="1"/>
</dbReference>
<dbReference type="InterPro" id="IPR021133">
    <property type="entry name" value="HEAT_type_2"/>
</dbReference>
<evidence type="ECO:0000313" key="5">
    <source>
        <dbReference type="EMBL" id="KAF3607926.1"/>
    </source>
</evidence>
<accession>A0ABQ7EW46</accession>
<dbReference type="PANTHER" id="PTHR10648:SF29">
    <property type="entry name" value="SERINE_THREONINE-PROTEIN PHOSPHATASE 2A 65 KDA REGULATORY SUBUNIT A ALPHA ISOFORM"/>
    <property type="match status" value="1"/>
</dbReference>
<dbReference type="Proteomes" id="UP000266723">
    <property type="component" value="Unassembled WGS sequence"/>
</dbReference>
<evidence type="ECO:0000256" key="1">
    <source>
        <dbReference type="ARBA" id="ARBA00022737"/>
    </source>
</evidence>
<keyword evidence="1" id="KW-0677">Repeat</keyword>
<evidence type="ECO:0000259" key="4">
    <source>
        <dbReference type="Pfam" id="PF22646"/>
    </source>
</evidence>